<dbReference type="AlphaFoldDB" id="A0A0V1GEH9"/>
<sequence length="31" mass="3774">MFFLRKVTSALYGRKNFTINHLQNIKYGKRK</sequence>
<accession>A0A0V1GEH9</accession>
<evidence type="ECO:0000313" key="2">
    <source>
        <dbReference type="Proteomes" id="UP000055024"/>
    </source>
</evidence>
<dbReference type="Proteomes" id="UP000055024">
    <property type="component" value="Unassembled WGS sequence"/>
</dbReference>
<proteinExistence type="predicted"/>
<organism evidence="1 2">
    <name type="scientific">Trichinella zimbabwensis</name>
    <dbReference type="NCBI Taxonomy" id="268475"/>
    <lineage>
        <taxon>Eukaryota</taxon>
        <taxon>Metazoa</taxon>
        <taxon>Ecdysozoa</taxon>
        <taxon>Nematoda</taxon>
        <taxon>Enoplea</taxon>
        <taxon>Dorylaimia</taxon>
        <taxon>Trichinellida</taxon>
        <taxon>Trichinellidae</taxon>
        <taxon>Trichinella</taxon>
    </lineage>
</organism>
<protein>
    <submittedName>
        <fullName evidence="1">Uncharacterized protein</fullName>
    </submittedName>
</protein>
<evidence type="ECO:0000313" key="1">
    <source>
        <dbReference type="EMBL" id="KRY96544.1"/>
    </source>
</evidence>
<dbReference type="EMBL" id="JYDP01002737">
    <property type="protein sequence ID" value="KRY96544.1"/>
    <property type="molecule type" value="Genomic_DNA"/>
</dbReference>
<reference evidence="1 2" key="1">
    <citation type="submission" date="2015-01" db="EMBL/GenBank/DDBJ databases">
        <title>Evolution of Trichinella species and genotypes.</title>
        <authorList>
            <person name="Korhonen P.K."/>
            <person name="Edoardo P."/>
            <person name="Giuseppe L.R."/>
            <person name="Gasser R.B."/>
        </authorList>
    </citation>
    <scope>NUCLEOTIDE SEQUENCE [LARGE SCALE GENOMIC DNA]</scope>
    <source>
        <strain evidence="1">ISS1029</strain>
    </source>
</reference>
<comment type="caution">
    <text evidence="1">The sequence shown here is derived from an EMBL/GenBank/DDBJ whole genome shotgun (WGS) entry which is preliminary data.</text>
</comment>
<keyword evidence="2" id="KW-1185">Reference proteome</keyword>
<gene>
    <name evidence="1" type="ORF">T11_14891</name>
</gene>
<name>A0A0V1GEH9_9BILA</name>